<dbReference type="Proteomes" id="UP001151518">
    <property type="component" value="Unassembled WGS sequence"/>
</dbReference>
<evidence type="ECO:0000313" key="9">
    <source>
        <dbReference type="EMBL" id="KAJ2678183.1"/>
    </source>
</evidence>
<dbReference type="AlphaFoldDB" id="A0A9W8KZ86"/>
<gene>
    <name evidence="9" type="primary">SHOX2</name>
    <name evidence="9" type="ORF">GGI25_002534</name>
</gene>
<comment type="caution">
    <text evidence="9">The sequence shown here is derived from an EMBL/GenBank/DDBJ whole genome shotgun (WGS) entry which is preliminary data.</text>
</comment>
<dbReference type="InterPro" id="IPR017970">
    <property type="entry name" value="Homeobox_CS"/>
</dbReference>
<keyword evidence="4 5" id="KW-0539">Nucleus</keyword>
<evidence type="ECO:0000256" key="6">
    <source>
        <dbReference type="RuleBase" id="RU000682"/>
    </source>
</evidence>
<dbReference type="Pfam" id="PF00046">
    <property type="entry name" value="Homeodomain"/>
    <property type="match status" value="1"/>
</dbReference>
<sequence length="349" mass="38634">MDAHHFSPVYEYQNRPSPAGSDEAGYYYRQEQRPGSFHPYRIQQNPPSFHRIAPVHKSAYADAGAAQYSSGSLSPQPSSIKGKRKRASPQQLEVLNKVFASTSFPSTEMRNKLARELGMTPRTVQIWFQNKRQASRQRDGHHSRNTKSIAASVAASSGSSVPSNYSYNTHGASKSASPQPLTLGTAQSTPSPTVSCLSAHSQPHEARQEQLMVLVEAAAAADGSLAAREHSYHHKQQSAHCVLPQLPGRSQDMVKPTFYASPDSSSKSSAMQFAHTRKDIWFTEDTPAKLDYLYSHHSQVVVPRVPQSRPKTLEHPRSDYKPKRASMSLMDMLNAPPEQRKLPPLPISP</sequence>
<feature type="domain" description="Homeobox" evidence="8">
    <location>
        <begin position="78"/>
        <end position="138"/>
    </location>
</feature>
<accession>A0A9W8KZ86</accession>
<dbReference type="GO" id="GO:0000978">
    <property type="term" value="F:RNA polymerase II cis-regulatory region sequence-specific DNA binding"/>
    <property type="evidence" value="ECO:0007669"/>
    <property type="project" value="TreeGrafter"/>
</dbReference>
<dbReference type="InterPro" id="IPR009057">
    <property type="entry name" value="Homeodomain-like_sf"/>
</dbReference>
<feature type="region of interest" description="Disordered" evidence="7">
    <location>
        <begin position="67"/>
        <end position="89"/>
    </location>
</feature>
<name>A0A9W8KZ86_9FUNG</name>
<evidence type="ECO:0000259" key="8">
    <source>
        <dbReference type="PROSITE" id="PS50071"/>
    </source>
</evidence>
<dbReference type="PROSITE" id="PS00027">
    <property type="entry name" value="HOMEOBOX_1"/>
    <property type="match status" value="1"/>
</dbReference>
<dbReference type="PANTHER" id="PTHR24324">
    <property type="entry name" value="HOMEOBOX PROTEIN HHEX"/>
    <property type="match status" value="1"/>
</dbReference>
<feature type="region of interest" description="Disordered" evidence="7">
    <location>
        <begin position="1"/>
        <end position="24"/>
    </location>
</feature>
<keyword evidence="3 5" id="KW-0371">Homeobox</keyword>
<dbReference type="PROSITE" id="PS50071">
    <property type="entry name" value="HOMEOBOX_2"/>
    <property type="match status" value="1"/>
</dbReference>
<evidence type="ECO:0000256" key="3">
    <source>
        <dbReference type="ARBA" id="ARBA00023155"/>
    </source>
</evidence>
<dbReference type="GO" id="GO:0000981">
    <property type="term" value="F:DNA-binding transcription factor activity, RNA polymerase II-specific"/>
    <property type="evidence" value="ECO:0007669"/>
    <property type="project" value="InterPro"/>
</dbReference>
<protein>
    <submittedName>
        <fullName evidence="9">Short stature homeobox protein 2</fullName>
    </submittedName>
</protein>
<dbReference type="PANTHER" id="PTHR24324:SF5">
    <property type="entry name" value="HEMATOPOIETICALLY-EXPRESSED HOMEOBOX PROTEIN HHEX"/>
    <property type="match status" value="1"/>
</dbReference>
<keyword evidence="2 5" id="KW-0238">DNA-binding</keyword>
<feature type="region of interest" description="Disordered" evidence="7">
    <location>
        <begin position="131"/>
        <end position="198"/>
    </location>
</feature>
<evidence type="ECO:0000313" key="10">
    <source>
        <dbReference type="Proteomes" id="UP001151518"/>
    </source>
</evidence>
<dbReference type="InterPro" id="IPR001356">
    <property type="entry name" value="HD"/>
</dbReference>
<feature type="compositionally biased region" description="Low complexity" evidence="7">
    <location>
        <begin position="69"/>
        <end position="79"/>
    </location>
</feature>
<dbReference type="GO" id="GO:0030154">
    <property type="term" value="P:cell differentiation"/>
    <property type="evidence" value="ECO:0007669"/>
    <property type="project" value="TreeGrafter"/>
</dbReference>
<dbReference type="OrthoDB" id="6159439at2759"/>
<proteinExistence type="predicted"/>
<dbReference type="EMBL" id="JANBTW010000023">
    <property type="protein sequence ID" value="KAJ2678183.1"/>
    <property type="molecule type" value="Genomic_DNA"/>
</dbReference>
<dbReference type="InterPro" id="IPR051000">
    <property type="entry name" value="Homeobox_DNA-bind_prot"/>
</dbReference>
<dbReference type="CDD" id="cd00086">
    <property type="entry name" value="homeodomain"/>
    <property type="match status" value="1"/>
</dbReference>
<dbReference type="Gene3D" id="1.10.10.60">
    <property type="entry name" value="Homeodomain-like"/>
    <property type="match status" value="1"/>
</dbReference>
<evidence type="ECO:0000256" key="1">
    <source>
        <dbReference type="ARBA" id="ARBA00004123"/>
    </source>
</evidence>
<dbReference type="GO" id="GO:0005634">
    <property type="term" value="C:nucleus"/>
    <property type="evidence" value="ECO:0007669"/>
    <property type="project" value="UniProtKB-SubCell"/>
</dbReference>
<feature type="region of interest" description="Disordered" evidence="7">
    <location>
        <begin position="305"/>
        <end position="349"/>
    </location>
</feature>
<feature type="compositionally biased region" description="Low complexity" evidence="7">
    <location>
        <begin position="148"/>
        <end position="168"/>
    </location>
</feature>
<evidence type="ECO:0000256" key="2">
    <source>
        <dbReference type="ARBA" id="ARBA00023125"/>
    </source>
</evidence>
<feature type="compositionally biased region" description="Basic and acidic residues" evidence="7">
    <location>
        <begin position="311"/>
        <end position="322"/>
    </location>
</feature>
<feature type="compositionally biased region" description="Polar residues" evidence="7">
    <location>
        <begin position="169"/>
        <end position="198"/>
    </location>
</feature>
<comment type="subcellular location">
    <subcellularLocation>
        <location evidence="1 5 6">Nucleus</location>
    </subcellularLocation>
</comment>
<organism evidence="9 10">
    <name type="scientific">Coemansia spiralis</name>
    <dbReference type="NCBI Taxonomy" id="417178"/>
    <lineage>
        <taxon>Eukaryota</taxon>
        <taxon>Fungi</taxon>
        <taxon>Fungi incertae sedis</taxon>
        <taxon>Zoopagomycota</taxon>
        <taxon>Kickxellomycotina</taxon>
        <taxon>Kickxellomycetes</taxon>
        <taxon>Kickxellales</taxon>
        <taxon>Kickxellaceae</taxon>
        <taxon>Coemansia</taxon>
    </lineage>
</organism>
<evidence type="ECO:0000256" key="5">
    <source>
        <dbReference type="PROSITE-ProRule" id="PRU00108"/>
    </source>
</evidence>
<feature type="DNA-binding region" description="Homeobox" evidence="5">
    <location>
        <begin position="80"/>
        <end position="139"/>
    </location>
</feature>
<evidence type="ECO:0000256" key="7">
    <source>
        <dbReference type="SAM" id="MobiDB-lite"/>
    </source>
</evidence>
<reference evidence="9" key="1">
    <citation type="submission" date="2022-07" db="EMBL/GenBank/DDBJ databases">
        <title>Phylogenomic reconstructions and comparative analyses of Kickxellomycotina fungi.</title>
        <authorList>
            <person name="Reynolds N.K."/>
            <person name="Stajich J.E."/>
            <person name="Barry K."/>
            <person name="Grigoriev I.V."/>
            <person name="Crous P."/>
            <person name="Smith M.E."/>
        </authorList>
    </citation>
    <scope>NUCLEOTIDE SEQUENCE</scope>
    <source>
        <strain evidence="9">NRRL 3115</strain>
    </source>
</reference>
<evidence type="ECO:0000256" key="4">
    <source>
        <dbReference type="ARBA" id="ARBA00023242"/>
    </source>
</evidence>
<dbReference type="SMART" id="SM00389">
    <property type="entry name" value="HOX"/>
    <property type="match status" value="1"/>
</dbReference>
<dbReference type="SUPFAM" id="SSF46689">
    <property type="entry name" value="Homeodomain-like"/>
    <property type="match status" value="1"/>
</dbReference>